<name>A0A067CYQ5_CITSI</name>
<dbReference type="EMBL" id="KK797231">
    <property type="protein sequence ID" value="KDO35829.1"/>
    <property type="molecule type" value="Genomic_DNA"/>
</dbReference>
<accession>A0A067CYQ5</accession>
<dbReference type="Proteomes" id="UP000027120">
    <property type="component" value="Unassembled WGS sequence"/>
</dbReference>
<feature type="signal peptide" evidence="1">
    <location>
        <begin position="1"/>
        <end position="20"/>
    </location>
</feature>
<feature type="non-terminal residue" evidence="2">
    <location>
        <position position="39"/>
    </location>
</feature>
<evidence type="ECO:0008006" key="4">
    <source>
        <dbReference type="Google" id="ProtNLM"/>
    </source>
</evidence>
<evidence type="ECO:0000256" key="1">
    <source>
        <dbReference type="SAM" id="SignalP"/>
    </source>
</evidence>
<keyword evidence="3" id="KW-1185">Reference proteome</keyword>
<keyword evidence="1" id="KW-0732">Signal</keyword>
<organism evidence="2 3">
    <name type="scientific">Citrus sinensis</name>
    <name type="common">Sweet orange</name>
    <name type="synonym">Citrus aurantium var. sinensis</name>
    <dbReference type="NCBI Taxonomy" id="2711"/>
    <lineage>
        <taxon>Eukaryota</taxon>
        <taxon>Viridiplantae</taxon>
        <taxon>Streptophyta</taxon>
        <taxon>Embryophyta</taxon>
        <taxon>Tracheophyta</taxon>
        <taxon>Spermatophyta</taxon>
        <taxon>Magnoliopsida</taxon>
        <taxon>eudicotyledons</taxon>
        <taxon>Gunneridae</taxon>
        <taxon>Pentapetalae</taxon>
        <taxon>rosids</taxon>
        <taxon>malvids</taxon>
        <taxon>Sapindales</taxon>
        <taxon>Rutaceae</taxon>
        <taxon>Aurantioideae</taxon>
        <taxon>Citrus</taxon>
    </lineage>
</organism>
<sequence>MGSQMGCLFATLLVISVCLSYLPLEASANKYYYTSPPPP</sequence>
<evidence type="ECO:0000313" key="2">
    <source>
        <dbReference type="EMBL" id="KDO35829.1"/>
    </source>
</evidence>
<protein>
    <recommendedName>
        <fullName evidence="4">Extensin domain-containing protein</fullName>
    </recommendedName>
</protein>
<dbReference type="AlphaFoldDB" id="A0A067CYQ5"/>
<feature type="chain" id="PRO_5001635119" description="Extensin domain-containing protein" evidence="1">
    <location>
        <begin position="21"/>
        <end position="39"/>
    </location>
</feature>
<proteinExistence type="predicted"/>
<gene>
    <name evidence="2" type="ORF">CISIN_1g037266mg</name>
</gene>
<evidence type="ECO:0000313" key="3">
    <source>
        <dbReference type="Proteomes" id="UP000027120"/>
    </source>
</evidence>
<reference evidence="2 3" key="1">
    <citation type="submission" date="2014-04" db="EMBL/GenBank/DDBJ databases">
        <authorList>
            <consortium name="International Citrus Genome Consortium"/>
            <person name="Gmitter F."/>
            <person name="Chen C."/>
            <person name="Farmerie W."/>
            <person name="Harkins T."/>
            <person name="Desany B."/>
            <person name="Mohiuddin M."/>
            <person name="Kodira C."/>
            <person name="Borodovsky M."/>
            <person name="Lomsadze A."/>
            <person name="Burns P."/>
            <person name="Jenkins J."/>
            <person name="Prochnik S."/>
            <person name="Shu S."/>
            <person name="Chapman J."/>
            <person name="Pitluck S."/>
            <person name="Schmutz J."/>
            <person name="Rokhsar D."/>
        </authorList>
    </citation>
    <scope>NUCLEOTIDE SEQUENCE</scope>
</reference>